<reference evidence="1 2" key="1">
    <citation type="submission" date="2016-07" db="EMBL/GenBank/DDBJ databases">
        <title>Multiple horizontal gene transfer events from other fungi enriched the ability of initially mycotrophic Trichoderma (Ascomycota) to feed on dead plant biomass.</title>
        <authorList>
            <consortium name="DOE Joint Genome Institute"/>
            <person name="Aerts A."/>
            <person name="Atanasova L."/>
            <person name="Chenthamara K."/>
            <person name="Zhang J."/>
            <person name="Grujic M."/>
            <person name="Henrissat B."/>
            <person name="Kuo A."/>
            <person name="Salamov A."/>
            <person name="Lipzen A."/>
            <person name="Labutti K."/>
            <person name="Barry K."/>
            <person name="Miao Y."/>
            <person name="Rahimi M.J."/>
            <person name="Shen Q."/>
            <person name="Grigoriev I.V."/>
            <person name="Kubicek C.P."/>
            <person name="Druzhinina I.S."/>
        </authorList>
    </citation>
    <scope>NUCLEOTIDE SEQUENCE [LARGE SCALE GENOMIC DNA]</scope>
    <source>
        <strain evidence="1 2">ATCC 18648</strain>
    </source>
</reference>
<keyword evidence="2" id="KW-1185">Reference proteome</keyword>
<name>A0A2T4CBY9_TRILO</name>
<evidence type="ECO:0000313" key="2">
    <source>
        <dbReference type="Proteomes" id="UP000240760"/>
    </source>
</evidence>
<dbReference type="AlphaFoldDB" id="A0A2T4CBY9"/>
<proteinExistence type="predicted"/>
<protein>
    <submittedName>
        <fullName evidence="1">Uncharacterized protein</fullName>
    </submittedName>
</protein>
<gene>
    <name evidence="1" type="ORF">M440DRAFT_1398325</name>
</gene>
<sequence length="96" mass="10060">MIVKSSALEAGRRNTTAAAGKCYLYKADRPFSPLPPSSRSSLKQNLPSSHFKKQPVLLLHTSSTKPTSNSTSWVAAVVLNLALAVAAPAAPVTTAL</sequence>
<dbReference type="Proteomes" id="UP000240760">
    <property type="component" value="Unassembled WGS sequence"/>
</dbReference>
<dbReference type="EMBL" id="KZ679128">
    <property type="protein sequence ID" value="PTB79054.1"/>
    <property type="molecule type" value="Genomic_DNA"/>
</dbReference>
<accession>A0A2T4CBY9</accession>
<organism evidence="1 2">
    <name type="scientific">Trichoderma longibrachiatum ATCC 18648</name>
    <dbReference type="NCBI Taxonomy" id="983965"/>
    <lineage>
        <taxon>Eukaryota</taxon>
        <taxon>Fungi</taxon>
        <taxon>Dikarya</taxon>
        <taxon>Ascomycota</taxon>
        <taxon>Pezizomycotina</taxon>
        <taxon>Sordariomycetes</taxon>
        <taxon>Hypocreomycetidae</taxon>
        <taxon>Hypocreales</taxon>
        <taxon>Hypocreaceae</taxon>
        <taxon>Trichoderma</taxon>
    </lineage>
</organism>
<evidence type="ECO:0000313" key="1">
    <source>
        <dbReference type="EMBL" id="PTB79054.1"/>
    </source>
</evidence>